<reference evidence="1 2" key="1">
    <citation type="journal article" date="2019" name="Int. J. Syst. Evol. Microbiol.">
        <title>The Global Catalogue of Microorganisms (GCM) 10K type strain sequencing project: providing services to taxonomists for standard genome sequencing and annotation.</title>
        <authorList>
            <consortium name="The Broad Institute Genomics Platform"/>
            <consortium name="The Broad Institute Genome Sequencing Center for Infectious Disease"/>
            <person name="Wu L."/>
            <person name="Ma J."/>
        </authorList>
    </citation>
    <scope>NUCLEOTIDE SEQUENCE [LARGE SCALE GENOMIC DNA]</scope>
    <source>
        <strain evidence="1 2">GX26</strain>
    </source>
</reference>
<dbReference type="AlphaFoldDB" id="A0ABD5VGX8"/>
<dbReference type="InterPro" id="IPR043899">
    <property type="entry name" value="DUF5789"/>
</dbReference>
<dbReference type="RefSeq" id="WP_336349948.1">
    <property type="nucleotide sequence ID" value="NZ_JAZAQL010000002.1"/>
</dbReference>
<evidence type="ECO:0000313" key="1">
    <source>
        <dbReference type="EMBL" id="MFC6952968.1"/>
    </source>
</evidence>
<name>A0ABD5VGX8_9EURY</name>
<keyword evidence="2" id="KW-1185">Reference proteome</keyword>
<comment type="caution">
    <text evidence="1">The sequence shown here is derived from an EMBL/GenBank/DDBJ whole genome shotgun (WGS) entry which is preliminary data.</text>
</comment>
<sequence length="108" mass="12292">MGMRPPADDDDEEPATVAFGIAAVDDWLESFDVSYPASKRELRESVGHVEVPYDTRGHSVRLAEVLAEVEVEEFGDEQELLNALHPVFERRRERGVSVIERVRRVLPF</sequence>
<organism evidence="1 2">
    <name type="scientific">Halorubellus litoreus</name>
    <dbReference type="NCBI Taxonomy" id="755308"/>
    <lineage>
        <taxon>Archaea</taxon>
        <taxon>Methanobacteriati</taxon>
        <taxon>Methanobacteriota</taxon>
        <taxon>Stenosarchaea group</taxon>
        <taxon>Halobacteria</taxon>
        <taxon>Halobacteriales</taxon>
        <taxon>Halorubellaceae</taxon>
        <taxon>Halorubellus</taxon>
    </lineage>
</organism>
<gene>
    <name evidence="1" type="ORF">ACFQGB_08835</name>
</gene>
<evidence type="ECO:0000313" key="2">
    <source>
        <dbReference type="Proteomes" id="UP001596395"/>
    </source>
</evidence>
<accession>A0ABD5VGX8</accession>
<dbReference type="Pfam" id="PF19102">
    <property type="entry name" value="DUF5789"/>
    <property type="match status" value="1"/>
</dbReference>
<dbReference type="EMBL" id="JBHSXN010000002">
    <property type="protein sequence ID" value="MFC6952968.1"/>
    <property type="molecule type" value="Genomic_DNA"/>
</dbReference>
<proteinExistence type="predicted"/>
<dbReference type="Proteomes" id="UP001596395">
    <property type="component" value="Unassembled WGS sequence"/>
</dbReference>
<protein>
    <submittedName>
        <fullName evidence="1">Uncharacterized protein</fullName>
    </submittedName>
</protein>